<dbReference type="AlphaFoldDB" id="A0A4S8I162"/>
<keyword evidence="1" id="KW-1133">Transmembrane helix</keyword>
<proteinExistence type="predicted"/>
<dbReference type="EMBL" id="STFF01000001">
    <property type="protein sequence ID" value="THU41777.1"/>
    <property type="molecule type" value="Genomic_DNA"/>
</dbReference>
<dbReference type="RefSeq" id="WP_136576265.1">
    <property type="nucleotide sequence ID" value="NZ_STFF01000001.1"/>
</dbReference>
<name>A0A4S8I162_9BACT</name>
<evidence type="ECO:0000256" key="1">
    <source>
        <dbReference type="SAM" id="Phobius"/>
    </source>
</evidence>
<dbReference type="Proteomes" id="UP000306918">
    <property type="component" value="Unassembled WGS sequence"/>
</dbReference>
<feature type="transmembrane region" description="Helical" evidence="1">
    <location>
        <begin position="6"/>
        <end position="26"/>
    </location>
</feature>
<gene>
    <name evidence="2" type="ORF">FAM09_06660</name>
</gene>
<accession>A0A4S8I162</accession>
<keyword evidence="3" id="KW-1185">Reference proteome</keyword>
<sequence length="67" mass="7309">MRIVPLVNSLFTVCLLAVITSLAIMMTRTGYNDKVSHTCFILMATAGFLLLARAAFKSDEGEGEQVQ</sequence>
<protein>
    <submittedName>
        <fullName evidence="2">Uncharacterized protein</fullName>
    </submittedName>
</protein>
<evidence type="ECO:0000313" key="2">
    <source>
        <dbReference type="EMBL" id="THU41777.1"/>
    </source>
</evidence>
<keyword evidence="1" id="KW-0472">Membrane</keyword>
<comment type="caution">
    <text evidence="2">The sequence shown here is derived from an EMBL/GenBank/DDBJ whole genome shotgun (WGS) entry which is preliminary data.</text>
</comment>
<keyword evidence="1" id="KW-0812">Transmembrane</keyword>
<evidence type="ECO:0000313" key="3">
    <source>
        <dbReference type="Proteomes" id="UP000306918"/>
    </source>
</evidence>
<dbReference type="OrthoDB" id="679540at2"/>
<reference evidence="2 3" key="1">
    <citation type="submission" date="2019-04" db="EMBL/GenBank/DDBJ databases">
        <title>Niastella caeni sp. nov., isolated from activated sludge.</title>
        <authorList>
            <person name="Sheng M."/>
        </authorList>
    </citation>
    <scope>NUCLEOTIDE SEQUENCE [LARGE SCALE GENOMIC DNA]</scope>
    <source>
        <strain evidence="2 3">HX-2-15</strain>
    </source>
</reference>
<organism evidence="2 3">
    <name type="scientific">Niastella caeni</name>
    <dbReference type="NCBI Taxonomy" id="2569763"/>
    <lineage>
        <taxon>Bacteria</taxon>
        <taxon>Pseudomonadati</taxon>
        <taxon>Bacteroidota</taxon>
        <taxon>Chitinophagia</taxon>
        <taxon>Chitinophagales</taxon>
        <taxon>Chitinophagaceae</taxon>
        <taxon>Niastella</taxon>
    </lineage>
</organism>
<feature type="transmembrane region" description="Helical" evidence="1">
    <location>
        <begin position="38"/>
        <end position="56"/>
    </location>
</feature>